<name>A0ABY9JR68_9BACI</name>
<evidence type="ECO:0000313" key="1">
    <source>
        <dbReference type="EMBL" id="WLR41213.1"/>
    </source>
</evidence>
<proteinExistence type="predicted"/>
<evidence type="ECO:0000313" key="2">
    <source>
        <dbReference type="Proteomes" id="UP001197974"/>
    </source>
</evidence>
<sequence>MGKTTQPTPPKIPAHLDRIDSIVDQEMNGVILTDQEIANHESEKLYLDKTVFENVSFHNVSLRFSELTDVKFIKCDLSNLDLSDAIIHRVEIIDSKIMGINLSGAALRNVKFFNCMANLASFSFSDLKQIRFEQCSLVQTDFYESKFLNVFYDGCNVNKANFAEVTMKKLDLSSCQFENLTVSMEKLEGCIVSPEQALGFAKAIGLVIKEQ</sequence>
<dbReference type="Proteomes" id="UP001197974">
    <property type="component" value="Chromosome"/>
</dbReference>
<reference evidence="1 2" key="1">
    <citation type="submission" date="2023-06" db="EMBL/GenBank/DDBJ databases">
        <title>Five Gram-positive bacteria isolated from mangrove sediments in Shenzhen, Guangdong, China.</title>
        <authorList>
            <person name="Yu S."/>
            <person name="Zheng W."/>
            <person name="Huang Y."/>
        </authorList>
    </citation>
    <scope>NUCLEOTIDE SEQUENCE [LARGE SCALE GENOMIC DNA]</scope>
    <source>
        <strain evidence="1 2">SaN35-3</strain>
    </source>
</reference>
<dbReference type="InterPro" id="IPR052949">
    <property type="entry name" value="PA_immunity-related"/>
</dbReference>
<dbReference type="PANTHER" id="PTHR42999:SF1">
    <property type="entry name" value="PENTAPEPTIDE REPEAT-CONTAINING PROTEIN"/>
    <property type="match status" value="1"/>
</dbReference>
<accession>A0ABY9JR68</accession>
<dbReference type="RefSeq" id="WP_226543338.1">
    <property type="nucleotide sequence ID" value="NZ_CP129013.1"/>
</dbReference>
<dbReference type="Gene3D" id="2.160.20.80">
    <property type="entry name" value="E3 ubiquitin-protein ligase SopA"/>
    <property type="match status" value="1"/>
</dbReference>
<dbReference type="SUPFAM" id="SSF141571">
    <property type="entry name" value="Pentapeptide repeat-like"/>
    <property type="match status" value="1"/>
</dbReference>
<dbReference type="EMBL" id="CP129013">
    <property type="protein sequence ID" value="WLR41213.1"/>
    <property type="molecule type" value="Genomic_DNA"/>
</dbReference>
<dbReference type="Pfam" id="PF13599">
    <property type="entry name" value="Pentapeptide_4"/>
    <property type="match status" value="1"/>
</dbReference>
<organism evidence="1 2">
    <name type="scientific">Bacillus carboniphilus</name>
    <dbReference type="NCBI Taxonomy" id="86663"/>
    <lineage>
        <taxon>Bacteria</taxon>
        <taxon>Bacillati</taxon>
        <taxon>Bacillota</taxon>
        <taxon>Bacilli</taxon>
        <taxon>Bacillales</taxon>
        <taxon>Bacillaceae</taxon>
        <taxon>Bacillus</taxon>
    </lineage>
</organism>
<keyword evidence="2" id="KW-1185">Reference proteome</keyword>
<gene>
    <name evidence="1" type="ORF">LC087_09675</name>
</gene>
<dbReference type="InterPro" id="IPR001646">
    <property type="entry name" value="5peptide_repeat"/>
</dbReference>
<protein>
    <submittedName>
        <fullName evidence="1">Pentapeptide repeat-containing protein</fullName>
    </submittedName>
</protein>
<dbReference type="PANTHER" id="PTHR42999">
    <property type="entry name" value="ANTIBIOTIC RESISTANCE PROTEIN MCBG"/>
    <property type="match status" value="1"/>
</dbReference>